<comment type="caution">
    <text evidence="2">The sequence shown here is derived from an EMBL/GenBank/DDBJ whole genome shotgun (WGS) entry which is preliminary data.</text>
</comment>
<dbReference type="InterPro" id="IPR011032">
    <property type="entry name" value="GroES-like_sf"/>
</dbReference>
<dbReference type="GO" id="GO:0016491">
    <property type="term" value="F:oxidoreductase activity"/>
    <property type="evidence" value="ECO:0007669"/>
    <property type="project" value="InterPro"/>
</dbReference>
<evidence type="ECO:0000313" key="3">
    <source>
        <dbReference type="Proteomes" id="UP000799772"/>
    </source>
</evidence>
<dbReference type="Pfam" id="PF13602">
    <property type="entry name" value="ADH_zinc_N_2"/>
    <property type="match status" value="1"/>
</dbReference>
<dbReference type="Proteomes" id="UP000799772">
    <property type="component" value="Unassembled WGS sequence"/>
</dbReference>
<dbReference type="PANTHER" id="PTHR44013">
    <property type="entry name" value="ZINC-TYPE ALCOHOL DEHYDROGENASE-LIKE PROTEIN C16A3.02C"/>
    <property type="match status" value="1"/>
</dbReference>
<dbReference type="PANTHER" id="PTHR44013:SF5">
    <property type="entry name" value="OXIDOREDUCTASE, PUTATIVE (AFU_ORTHOLOGUE AFUA_5G01290)-RELATED"/>
    <property type="match status" value="1"/>
</dbReference>
<dbReference type="InterPro" id="IPR052733">
    <property type="entry name" value="Chloroplast_QOR"/>
</dbReference>
<protein>
    <submittedName>
        <fullName evidence="2">NAD(P)-binding protein</fullName>
    </submittedName>
</protein>
<dbReference type="SMART" id="SM00829">
    <property type="entry name" value="PKS_ER"/>
    <property type="match status" value="1"/>
</dbReference>
<reference evidence="2" key="1">
    <citation type="journal article" date="2020" name="Stud. Mycol.">
        <title>101 Dothideomycetes genomes: a test case for predicting lifestyles and emergence of pathogens.</title>
        <authorList>
            <person name="Haridas S."/>
            <person name="Albert R."/>
            <person name="Binder M."/>
            <person name="Bloem J."/>
            <person name="Labutti K."/>
            <person name="Salamov A."/>
            <person name="Andreopoulos B."/>
            <person name="Baker S."/>
            <person name="Barry K."/>
            <person name="Bills G."/>
            <person name="Bluhm B."/>
            <person name="Cannon C."/>
            <person name="Castanera R."/>
            <person name="Culley D."/>
            <person name="Daum C."/>
            <person name="Ezra D."/>
            <person name="Gonzalez J."/>
            <person name="Henrissat B."/>
            <person name="Kuo A."/>
            <person name="Liang C."/>
            <person name="Lipzen A."/>
            <person name="Lutzoni F."/>
            <person name="Magnuson J."/>
            <person name="Mondo S."/>
            <person name="Nolan M."/>
            <person name="Ohm R."/>
            <person name="Pangilinan J."/>
            <person name="Park H.-J."/>
            <person name="Ramirez L."/>
            <person name="Alfaro M."/>
            <person name="Sun H."/>
            <person name="Tritt A."/>
            <person name="Yoshinaga Y."/>
            <person name="Zwiers L.-H."/>
            <person name="Turgeon B."/>
            <person name="Goodwin S."/>
            <person name="Spatafora J."/>
            <person name="Crous P."/>
            <person name="Grigoriev I."/>
        </authorList>
    </citation>
    <scope>NUCLEOTIDE SEQUENCE</scope>
    <source>
        <strain evidence="2">CBS 133067</strain>
    </source>
</reference>
<dbReference type="EMBL" id="ML978131">
    <property type="protein sequence ID" value="KAF2095620.1"/>
    <property type="molecule type" value="Genomic_DNA"/>
</dbReference>
<dbReference type="SUPFAM" id="SSF51735">
    <property type="entry name" value="NAD(P)-binding Rossmann-fold domains"/>
    <property type="match status" value="1"/>
</dbReference>
<proteinExistence type="predicted"/>
<dbReference type="SUPFAM" id="SSF50129">
    <property type="entry name" value="GroES-like"/>
    <property type="match status" value="1"/>
</dbReference>
<dbReference type="InterPro" id="IPR036291">
    <property type="entry name" value="NAD(P)-bd_dom_sf"/>
</dbReference>
<keyword evidence="3" id="KW-1185">Reference proteome</keyword>
<name>A0A9P4M3E3_9PEZI</name>
<dbReference type="Gene3D" id="3.40.50.720">
    <property type="entry name" value="NAD(P)-binding Rossmann-like Domain"/>
    <property type="match status" value="1"/>
</dbReference>
<dbReference type="CDD" id="cd05289">
    <property type="entry name" value="MDR_like_2"/>
    <property type="match status" value="1"/>
</dbReference>
<dbReference type="OrthoDB" id="3509362at2759"/>
<evidence type="ECO:0000313" key="2">
    <source>
        <dbReference type="EMBL" id="KAF2095620.1"/>
    </source>
</evidence>
<dbReference type="AlphaFoldDB" id="A0A9P4M3E3"/>
<organism evidence="2 3">
    <name type="scientific">Rhizodiscina lignyota</name>
    <dbReference type="NCBI Taxonomy" id="1504668"/>
    <lineage>
        <taxon>Eukaryota</taxon>
        <taxon>Fungi</taxon>
        <taxon>Dikarya</taxon>
        <taxon>Ascomycota</taxon>
        <taxon>Pezizomycotina</taxon>
        <taxon>Dothideomycetes</taxon>
        <taxon>Pleosporomycetidae</taxon>
        <taxon>Aulographales</taxon>
        <taxon>Rhizodiscinaceae</taxon>
        <taxon>Rhizodiscina</taxon>
    </lineage>
</organism>
<feature type="domain" description="Enoyl reductase (ER)" evidence="1">
    <location>
        <begin position="22"/>
        <end position="297"/>
    </location>
</feature>
<accession>A0A9P4M3E3</accession>
<gene>
    <name evidence="2" type="ORF">NA57DRAFT_44689</name>
</gene>
<sequence>MFEQSRSQYNLISVRATSLTSGELFWPEPNSLEFPIPGFDMAGVVISPASRSEFKTGDEVYALTSFSRAGAAREQQIALDAELALKPKSLSWEEAATVPLSALTASQALFVYAGLSALPQDNEKDGEKKRVLVTAASGGVGVWAVQFASRAGAFVVATCGPSNIDFVKELGAHEVLDYTNTNLSQWVQEDDSRRFDIVIDCKGGDTLAEAWTVVKPSGFLNSVAQPAETKKPATGVAEGVRTHWFIVDPDGGQLELVSNLIESGKCKAIVDSIWSLDDWREAFQRLDSGHARGKVVLKVSD</sequence>
<dbReference type="InterPro" id="IPR020843">
    <property type="entry name" value="ER"/>
</dbReference>
<dbReference type="Gene3D" id="3.90.180.10">
    <property type="entry name" value="Medium-chain alcohol dehydrogenases, catalytic domain"/>
    <property type="match status" value="1"/>
</dbReference>
<evidence type="ECO:0000259" key="1">
    <source>
        <dbReference type="SMART" id="SM00829"/>
    </source>
</evidence>